<name>A0A804LRI5_MAIZE</name>
<dbReference type="Gramene" id="Zm00001eb031140_T001">
    <property type="protein sequence ID" value="Zm00001eb031140_P001"/>
    <property type="gene ID" value="Zm00001eb031140"/>
</dbReference>
<protein>
    <submittedName>
        <fullName evidence="2">Uncharacterized protein</fullName>
    </submittedName>
</protein>
<dbReference type="EnsemblPlants" id="Zm00001eb031140_T001">
    <property type="protein sequence ID" value="Zm00001eb031140_P001"/>
    <property type="gene ID" value="Zm00001eb031140"/>
</dbReference>
<feature type="compositionally biased region" description="Basic and acidic residues" evidence="1">
    <location>
        <begin position="78"/>
        <end position="89"/>
    </location>
</feature>
<evidence type="ECO:0000313" key="3">
    <source>
        <dbReference type="Proteomes" id="UP000007305"/>
    </source>
</evidence>
<proteinExistence type="predicted"/>
<reference evidence="2" key="3">
    <citation type="submission" date="2021-05" db="UniProtKB">
        <authorList>
            <consortium name="EnsemblPlants"/>
        </authorList>
    </citation>
    <scope>IDENTIFICATION</scope>
    <source>
        <strain evidence="2">cv. B73</strain>
    </source>
</reference>
<dbReference type="Proteomes" id="UP000007305">
    <property type="component" value="Chromosome 1"/>
</dbReference>
<dbReference type="InParanoid" id="A0A804LRI5"/>
<dbReference type="AlphaFoldDB" id="A0A804LRI5"/>
<feature type="region of interest" description="Disordered" evidence="1">
    <location>
        <begin position="34"/>
        <end position="90"/>
    </location>
</feature>
<accession>A0A804LRI5</accession>
<evidence type="ECO:0000256" key="1">
    <source>
        <dbReference type="SAM" id="MobiDB-lite"/>
    </source>
</evidence>
<reference evidence="3" key="1">
    <citation type="submission" date="2015-12" db="EMBL/GenBank/DDBJ databases">
        <title>Update maize B73 reference genome by single molecule sequencing technologies.</title>
        <authorList>
            <consortium name="Maize Genome Sequencing Project"/>
            <person name="Ware D."/>
        </authorList>
    </citation>
    <scope>NUCLEOTIDE SEQUENCE [LARGE SCALE GENOMIC DNA]</scope>
    <source>
        <strain evidence="3">cv. B73</strain>
    </source>
</reference>
<feature type="region of interest" description="Disordered" evidence="1">
    <location>
        <begin position="106"/>
        <end position="128"/>
    </location>
</feature>
<evidence type="ECO:0000313" key="2">
    <source>
        <dbReference type="EnsemblPlants" id="Zm00001eb031140_P001"/>
    </source>
</evidence>
<organism evidence="2 3">
    <name type="scientific">Zea mays</name>
    <name type="common">Maize</name>
    <dbReference type="NCBI Taxonomy" id="4577"/>
    <lineage>
        <taxon>Eukaryota</taxon>
        <taxon>Viridiplantae</taxon>
        <taxon>Streptophyta</taxon>
        <taxon>Embryophyta</taxon>
        <taxon>Tracheophyta</taxon>
        <taxon>Spermatophyta</taxon>
        <taxon>Magnoliopsida</taxon>
        <taxon>Liliopsida</taxon>
        <taxon>Poales</taxon>
        <taxon>Poaceae</taxon>
        <taxon>PACMAD clade</taxon>
        <taxon>Panicoideae</taxon>
        <taxon>Andropogonodae</taxon>
        <taxon>Andropogoneae</taxon>
        <taxon>Tripsacinae</taxon>
        <taxon>Zea</taxon>
    </lineage>
</organism>
<sequence length="128" mass="13627">MLRTRPVSDGSATDRIGGRAIFGYAAAALVRPLRVSSSDHHPNASLSAGEVRPAARLRQQRGTAALPRGARGGSHATQRTERRAVEPYGRDGPLGGICAVRYRRDGSDPHRARGGAMAAGSTGWPWRF</sequence>
<keyword evidence="3" id="KW-1185">Reference proteome</keyword>
<reference evidence="2" key="2">
    <citation type="submission" date="2019-07" db="EMBL/GenBank/DDBJ databases">
        <authorList>
            <person name="Seetharam A."/>
            <person name="Woodhouse M."/>
            <person name="Cannon E."/>
        </authorList>
    </citation>
    <scope>NUCLEOTIDE SEQUENCE [LARGE SCALE GENOMIC DNA]</scope>
    <source>
        <strain evidence="2">cv. B73</strain>
    </source>
</reference>